<keyword evidence="3" id="KW-1185">Reference proteome</keyword>
<dbReference type="AlphaFoldDB" id="A0AAE1N0G7"/>
<reference evidence="2" key="1">
    <citation type="submission" date="2023-10" db="EMBL/GenBank/DDBJ databases">
        <title>Chromosome-level genome of the transformable northern wattle, Acacia crassicarpa.</title>
        <authorList>
            <person name="Massaro I."/>
            <person name="Sinha N.R."/>
            <person name="Poethig S."/>
            <person name="Leichty A.R."/>
        </authorList>
    </citation>
    <scope>NUCLEOTIDE SEQUENCE</scope>
    <source>
        <strain evidence="2">Acra3RX</strain>
        <tissue evidence="2">Leaf</tissue>
    </source>
</reference>
<evidence type="ECO:0000313" key="2">
    <source>
        <dbReference type="EMBL" id="KAK4280306.1"/>
    </source>
</evidence>
<dbReference type="Proteomes" id="UP001293593">
    <property type="component" value="Unassembled WGS sequence"/>
</dbReference>
<gene>
    <name evidence="2" type="ORF">QN277_011945</name>
</gene>
<name>A0AAE1N0G7_9FABA</name>
<accession>A0AAE1N0G7</accession>
<evidence type="ECO:0000256" key="1">
    <source>
        <dbReference type="SAM" id="SignalP"/>
    </source>
</evidence>
<dbReference type="EMBL" id="JAWXYG010000002">
    <property type="protein sequence ID" value="KAK4280306.1"/>
    <property type="molecule type" value="Genomic_DNA"/>
</dbReference>
<evidence type="ECO:0000313" key="3">
    <source>
        <dbReference type="Proteomes" id="UP001293593"/>
    </source>
</evidence>
<proteinExistence type="predicted"/>
<keyword evidence="1" id="KW-0732">Signal</keyword>
<organism evidence="2 3">
    <name type="scientific">Acacia crassicarpa</name>
    <name type="common">northern wattle</name>
    <dbReference type="NCBI Taxonomy" id="499986"/>
    <lineage>
        <taxon>Eukaryota</taxon>
        <taxon>Viridiplantae</taxon>
        <taxon>Streptophyta</taxon>
        <taxon>Embryophyta</taxon>
        <taxon>Tracheophyta</taxon>
        <taxon>Spermatophyta</taxon>
        <taxon>Magnoliopsida</taxon>
        <taxon>eudicotyledons</taxon>
        <taxon>Gunneridae</taxon>
        <taxon>Pentapetalae</taxon>
        <taxon>rosids</taxon>
        <taxon>fabids</taxon>
        <taxon>Fabales</taxon>
        <taxon>Fabaceae</taxon>
        <taxon>Caesalpinioideae</taxon>
        <taxon>mimosoid clade</taxon>
        <taxon>Acacieae</taxon>
        <taxon>Acacia</taxon>
    </lineage>
</organism>
<feature type="signal peptide" evidence="1">
    <location>
        <begin position="1"/>
        <end position="25"/>
    </location>
</feature>
<comment type="caution">
    <text evidence="2">The sequence shown here is derived from an EMBL/GenBank/DDBJ whole genome shotgun (WGS) entry which is preliminary data.</text>
</comment>
<feature type="chain" id="PRO_5042004768" evidence="1">
    <location>
        <begin position="26"/>
        <end position="117"/>
    </location>
</feature>
<protein>
    <submittedName>
        <fullName evidence="2">Uncharacterized protein</fullName>
    </submittedName>
</protein>
<sequence length="117" mass="11954">MKKGLSLIFAVWMILLVYHADLGRSASGNVNGSLTSTACSGSANCIILDDDVAELQMNSHAVRMLFDIKNSVTGNSGNPNGPGVNCPPKTTYTSCVGPPGGSGTAQPCGVYTRGSGC</sequence>